<evidence type="ECO:0000313" key="1">
    <source>
        <dbReference type="EMBL" id="JAD70579.1"/>
    </source>
</evidence>
<accession>A0A0A9C2T6</accession>
<name>A0A0A9C2T6_ARUDO</name>
<dbReference type="EMBL" id="GBRH01227316">
    <property type="protein sequence ID" value="JAD70579.1"/>
    <property type="molecule type" value="Transcribed_RNA"/>
</dbReference>
<dbReference type="AlphaFoldDB" id="A0A0A9C2T6"/>
<sequence>MQPCIECNGCISSLCYVHVNWYICYCPMVIISLAVSSNF</sequence>
<proteinExistence type="predicted"/>
<reference evidence="1" key="2">
    <citation type="journal article" date="2015" name="Data Brief">
        <title>Shoot transcriptome of the giant reed, Arundo donax.</title>
        <authorList>
            <person name="Barrero R.A."/>
            <person name="Guerrero F.D."/>
            <person name="Moolhuijzen P."/>
            <person name="Goolsby J.A."/>
            <person name="Tidwell J."/>
            <person name="Bellgard S.E."/>
            <person name="Bellgard M.I."/>
        </authorList>
    </citation>
    <scope>NUCLEOTIDE SEQUENCE</scope>
    <source>
        <tissue evidence="1">Shoot tissue taken approximately 20 cm above the soil surface</tissue>
    </source>
</reference>
<protein>
    <submittedName>
        <fullName evidence="1">Uncharacterized protein</fullName>
    </submittedName>
</protein>
<reference evidence="1" key="1">
    <citation type="submission" date="2014-09" db="EMBL/GenBank/DDBJ databases">
        <authorList>
            <person name="Magalhaes I.L.F."/>
            <person name="Oliveira U."/>
            <person name="Santos F.R."/>
            <person name="Vidigal T.H.D.A."/>
            <person name="Brescovit A.D."/>
            <person name="Santos A.J."/>
        </authorList>
    </citation>
    <scope>NUCLEOTIDE SEQUENCE</scope>
    <source>
        <tissue evidence="1">Shoot tissue taken approximately 20 cm above the soil surface</tissue>
    </source>
</reference>
<organism evidence="1">
    <name type="scientific">Arundo donax</name>
    <name type="common">Giant reed</name>
    <name type="synonym">Donax arundinaceus</name>
    <dbReference type="NCBI Taxonomy" id="35708"/>
    <lineage>
        <taxon>Eukaryota</taxon>
        <taxon>Viridiplantae</taxon>
        <taxon>Streptophyta</taxon>
        <taxon>Embryophyta</taxon>
        <taxon>Tracheophyta</taxon>
        <taxon>Spermatophyta</taxon>
        <taxon>Magnoliopsida</taxon>
        <taxon>Liliopsida</taxon>
        <taxon>Poales</taxon>
        <taxon>Poaceae</taxon>
        <taxon>PACMAD clade</taxon>
        <taxon>Arundinoideae</taxon>
        <taxon>Arundineae</taxon>
        <taxon>Arundo</taxon>
    </lineage>
</organism>